<feature type="transmembrane region" description="Helical" evidence="2">
    <location>
        <begin position="200"/>
        <end position="221"/>
    </location>
</feature>
<keyword evidence="4" id="KW-1185">Reference proteome</keyword>
<dbReference type="RefSeq" id="WP_261964509.1">
    <property type="nucleotide sequence ID" value="NZ_BAAAXA010000001.1"/>
</dbReference>
<protein>
    <submittedName>
        <fullName evidence="3">Uncharacterized protein</fullName>
    </submittedName>
</protein>
<evidence type="ECO:0000256" key="2">
    <source>
        <dbReference type="SAM" id="Phobius"/>
    </source>
</evidence>
<proteinExistence type="predicted"/>
<evidence type="ECO:0000313" key="4">
    <source>
        <dbReference type="Proteomes" id="UP001143480"/>
    </source>
</evidence>
<reference evidence="3" key="2">
    <citation type="submission" date="2023-01" db="EMBL/GenBank/DDBJ databases">
        <authorList>
            <person name="Sun Q."/>
            <person name="Evtushenko L."/>
        </authorList>
    </citation>
    <scope>NUCLEOTIDE SEQUENCE</scope>
    <source>
        <strain evidence="3">VKM Ac-1321</strain>
    </source>
</reference>
<feature type="compositionally biased region" description="Low complexity" evidence="1">
    <location>
        <begin position="377"/>
        <end position="400"/>
    </location>
</feature>
<comment type="caution">
    <text evidence="3">The sequence shown here is derived from an EMBL/GenBank/DDBJ whole genome shotgun (WGS) entry which is preliminary data.</text>
</comment>
<reference evidence="3" key="1">
    <citation type="journal article" date="2014" name="Int. J. Syst. Evol. Microbiol.">
        <title>Complete genome sequence of Corynebacterium casei LMG S-19264T (=DSM 44701T), isolated from a smear-ripened cheese.</title>
        <authorList>
            <consortium name="US DOE Joint Genome Institute (JGI-PGF)"/>
            <person name="Walter F."/>
            <person name="Albersmeier A."/>
            <person name="Kalinowski J."/>
            <person name="Ruckert C."/>
        </authorList>
    </citation>
    <scope>NUCLEOTIDE SEQUENCE</scope>
    <source>
        <strain evidence="3">VKM Ac-1321</strain>
    </source>
</reference>
<feature type="transmembrane region" description="Helical" evidence="2">
    <location>
        <begin position="96"/>
        <end position="128"/>
    </location>
</feature>
<gene>
    <name evidence="3" type="ORF">GCM10017581_094150</name>
</gene>
<keyword evidence="2" id="KW-0812">Transmembrane</keyword>
<name>A0A9W6NST0_9ACTN</name>
<feature type="transmembrane region" description="Helical" evidence="2">
    <location>
        <begin position="61"/>
        <end position="84"/>
    </location>
</feature>
<organism evidence="3 4">
    <name type="scientific">Dactylosporangium matsuzakiense</name>
    <dbReference type="NCBI Taxonomy" id="53360"/>
    <lineage>
        <taxon>Bacteria</taxon>
        <taxon>Bacillati</taxon>
        <taxon>Actinomycetota</taxon>
        <taxon>Actinomycetes</taxon>
        <taxon>Micromonosporales</taxon>
        <taxon>Micromonosporaceae</taxon>
        <taxon>Dactylosporangium</taxon>
    </lineage>
</organism>
<evidence type="ECO:0000256" key="1">
    <source>
        <dbReference type="SAM" id="MobiDB-lite"/>
    </source>
</evidence>
<feature type="transmembrane region" description="Helical" evidence="2">
    <location>
        <begin position="284"/>
        <end position="307"/>
    </location>
</feature>
<dbReference type="EMBL" id="BSFP01000105">
    <property type="protein sequence ID" value="GLL07661.1"/>
    <property type="molecule type" value="Genomic_DNA"/>
</dbReference>
<dbReference type="AlphaFoldDB" id="A0A9W6NST0"/>
<feature type="transmembrane region" description="Helical" evidence="2">
    <location>
        <begin position="12"/>
        <end position="32"/>
    </location>
</feature>
<feature type="region of interest" description="Disordered" evidence="1">
    <location>
        <begin position="350"/>
        <end position="400"/>
    </location>
</feature>
<feature type="transmembrane region" description="Helical" evidence="2">
    <location>
        <begin position="241"/>
        <end position="263"/>
    </location>
</feature>
<keyword evidence="2" id="KW-0472">Membrane</keyword>
<sequence length="400" mass="42556">MATEHTRTGWPAWSGYAAAAWSLLYGLLGLYWTAGGDGFPFAPIDEAYRSGSVLEGTRAEVVAPVMAGLGLLGALVALAMARGAGRRRGAAAMIGFGWVAAAALTLLIPDYTMIGLLAFAPLLLVFAFTGVPGPQDGLGDILYWHRTHLIILFAGGLLWAAATLAYQRRKRAACGHCGRRSDTAIRTAAQREKLLRWGRWGVAVACVAPLPYEITRVAWFLGYPMGISRGFLQMMQDTPGMLDIGLGCAVASTAGGILTHGLVSRWGEVYPRWIWFRAGRPVPVALAVVPASLVAAVLVPAGLMMLWTTDVRDGWALRVPSVFWLLWSVGLAIATYAYYLRRRGTCRRCGRGTSAAGADIGRTRTSEPRSAGRRAARTAPTAATSMTAATSGPGSTEQSA</sequence>
<accession>A0A9W6NST0</accession>
<feature type="transmembrane region" description="Helical" evidence="2">
    <location>
        <begin position="319"/>
        <end position="339"/>
    </location>
</feature>
<dbReference type="Proteomes" id="UP001143480">
    <property type="component" value="Unassembled WGS sequence"/>
</dbReference>
<feature type="transmembrane region" description="Helical" evidence="2">
    <location>
        <begin position="148"/>
        <end position="166"/>
    </location>
</feature>
<keyword evidence="2" id="KW-1133">Transmembrane helix</keyword>
<evidence type="ECO:0000313" key="3">
    <source>
        <dbReference type="EMBL" id="GLL07661.1"/>
    </source>
</evidence>